<dbReference type="PANTHER" id="PTHR43895:SF152">
    <property type="entry name" value="SERINE_THREONINE-PROTEIN KINASE TOS3"/>
    <property type="match status" value="1"/>
</dbReference>
<dbReference type="GO" id="GO:0005524">
    <property type="term" value="F:ATP binding"/>
    <property type="evidence" value="ECO:0007669"/>
    <property type="project" value="UniProtKB-UniRule"/>
</dbReference>
<dbReference type="SMART" id="SM00220">
    <property type="entry name" value="S_TKc"/>
    <property type="match status" value="1"/>
</dbReference>
<evidence type="ECO:0000313" key="12">
    <source>
        <dbReference type="EMBL" id="KKY17784.1"/>
    </source>
</evidence>
<dbReference type="InterPro" id="IPR011009">
    <property type="entry name" value="Kinase-like_dom_sf"/>
</dbReference>
<dbReference type="PROSITE" id="PS50011">
    <property type="entry name" value="PROTEIN_KINASE_DOM"/>
    <property type="match status" value="1"/>
</dbReference>
<dbReference type="GO" id="GO:0004674">
    <property type="term" value="F:protein serine/threonine kinase activity"/>
    <property type="evidence" value="ECO:0007669"/>
    <property type="project" value="UniProtKB-KW"/>
</dbReference>
<feature type="region of interest" description="Disordered" evidence="10">
    <location>
        <begin position="1"/>
        <end position="32"/>
    </location>
</feature>
<evidence type="ECO:0000256" key="6">
    <source>
        <dbReference type="ARBA" id="ARBA00022840"/>
    </source>
</evidence>
<dbReference type="PROSITE" id="PS00108">
    <property type="entry name" value="PROTEIN_KINASE_ST"/>
    <property type="match status" value="1"/>
</dbReference>
<dbReference type="PROSITE" id="PS00107">
    <property type="entry name" value="PROTEIN_KINASE_ATP"/>
    <property type="match status" value="1"/>
</dbReference>
<reference evidence="12 13" key="2">
    <citation type="submission" date="2015-05" db="EMBL/GenBank/DDBJ databases">
        <authorList>
            <person name="Morales-Cruz A."/>
            <person name="Amrine K.C."/>
            <person name="Cantu D."/>
        </authorList>
    </citation>
    <scope>NUCLEOTIDE SEQUENCE [LARGE SCALE GENOMIC DNA]</scope>
    <source>
        <strain evidence="12">UCRPC4</strain>
    </source>
</reference>
<dbReference type="SUPFAM" id="SSF56112">
    <property type="entry name" value="Protein kinase-like (PK-like)"/>
    <property type="match status" value="1"/>
</dbReference>
<feature type="region of interest" description="Disordered" evidence="10">
    <location>
        <begin position="213"/>
        <end position="236"/>
    </location>
</feature>
<dbReference type="EMBL" id="LCWF01000137">
    <property type="protein sequence ID" value="KKY17784.1"/>
    <property type="molecule type" value="Genomic_DNA"/>
</dbReference>
<dbReference type="Proteomes" id="UP000053317">
    <property type="component" value="Unassembled WGS sequence"/>
</dbReference>
<dbReference type="OrthoDB" id="68483at2759"/>
<dbReference type="Gene3D" id="1.10.510.10">
    <property type="entry name" value="Transferase(Phosphotransferase) domain 1"/>
    <property type="match status" value="1"/>
</dbReference>
<evidence type="ECO:0000256" key="8">
    <source>
        <dbReference type="ARBA" id="ARBA00048679"/>
    </source>
</evidence>
<dbReference type="InterPro" id="IPR008271">
    <property type="entry name" value="Ser/Thr_kinase_AS"/>
</dbReference>
<comment type="caution">
    <text evidence="12">The sequence shown here is derived from an EMBL/GenBank/DDBJ whole genome shotgun (WGS) entry which is preliminary data.</text>
</comment>
<keyword evidence="13" id="KW-1185">Reference proteome</keyword>
<dbReference type="GO" id="GO:0007165">
    <property type="term" value="P:signal transduction"/>
    <property type="evidence" value="ECO:0007669"/>
    <property type="project" value="TreeGrafter"/>
</dbReference>
<accession>A0A0G2E4Z3</accession>
<feature type="compositionally biased region" description="Acidic residues" evidence="10">
    <location>
        <begin position="974"/>
        <end position="988"/>
    </location>
</feature>
<dbReference type="InterPro" id="IPR017441">
    <property type="entry name" value="Protein_kinase_ATP_BS"/>
</dbReference>
<dbReference type="InterPro" id="IPR000719">
    <property type="entry name" value="Prot_kinase_dom"/>
</dbReference>
<feature type="region of interest" description="Disordered" evidence="10">
    <location>
        <begin position="832"/>
        <end position="854"/>
    </location>
</feature>
<evidence type="ECO:0000256" key="4">
    <source>
        <dbReference type="ARBA" id="ARBA00022741"/>
    </source>
</evidence>
<dbReference type="Pfam" id="PF00069">
    <property type="entry name" value="Pkinase"/>
    <property type="match status" value="2"/>
</dbReference>
<gene>
    <name evidence="12" type="ORF">UCRPC4_g05417</name>
</gene>
<dbReference type="CDD" id="cd14008">
    <property type="entry name" value="STKc_LKB1_CaMKK"/>
    <property type="match status" value="1"/>
</dbReference>
<feature type="domain" description="Protein kinase" evidence="11">
    <location>
        <begin position="54"/>
        <end position="519"/>
    </location>
</feature>
<feature type="compositionally biased region" description="Basic and acidic residues" evidence="10">
    <location>
        <begin position="832"/>
        <end position="851"/>
    </location>
</feature>
<evidence type="ECO:0000256" key="3">
    <source>
        <dbReference type="ARBA" id="ARBA00022679"/>
    </source>
</evidence>
<comment type="catalytic activity">
    <reaction evidence="8">
        <text>L-seryl-[protein] + ATP = O-phospho-L-seryl-[protein] + ADP + H(+)</text>
        <dbReference type="Rhea" id="RHEA:17989"/>
        <dbReference type="Rhea" id="RHEA-COMP:9863"/>
        <dbReference type="Rhea" id="RHEA-COMP:11604"/>
        <dbReference type="ChEBI" id="CHEBI:15378"/>
        <dbReference type="ChEBI" id="CHEBI:29999"/>
        <dbReference type="ChEBI" id="CHEBI:30616"/>
        <dbReference type="ChEBI" id="CHEBI:83421"/>
        <dbReference type="ChEBI" id="CHEBI:456216"/>
        <dbReference type="EC" id="2.7.11.1"/>
    </reaction>
</comment>
<reference evidence="12 13" key="1">
    <citation type="submission" date="2015-05" db="EMBL/GenBank/DDBJ databases">
        <title>Distinctive expansion of gene families associated with plant cell wall degradation and secondary metabolism in the genomes of grapevine trunk pathogens.</title>
        <authorList>
            <person name="Lawrence D.P."/>
            <person name="Travadon R."/>
            <person name="Rolshausen P.E."/>
            <person name="Baumgartner K."/>
        </authorList>
    </citation>
    <scope>NUCLEOTIDE SEQUENCE [LARGE SCALE GENOMIC DNA]</scope>
    <source>
        <strain evidence="12">UCRPC4</strain>
    </source>
</reference>
<dbReference type="FunFam" id="3.30.200.20:FF:000206">
    <property type="entry name" value="Serine/threonine-protein kinase Ssp1"/>
    <property type="match status" value="1"/>
</dbReference>
<keyword evidence="4 9" id="KW-0547">Nucleotide-binding</keyword>
<dbReference type="GO" id="GO:0042149">
    <property type="term" value="P:cellular response to glucose starvation"/>
    <property type="evidence" value="ECO:0007669"/>
    <property type="project" value="UniProtKB-ARBA"/>
</dbReference>
<evidence type="ECO:0000256" key="1">
    <source>
        <dbReference type="ARBA" id="ARBA00012513"/>
    </source>
</evidence>
<name>A0A0G2E4Z3_PHACM</name>
<feature type="compositionally biased region" description="Polar residues" evidence="10">
    <location>
        <begin position="9"/>
        <end position="22"/>
    </location>
</feature>
<protein>
    <recommendedName>
        <fullName evidence="1">non-specific serine/threonine protein kinase</fullName>
        <ecNumber evidence="1">2.7.11.1</ecNumber>
    </recommendedName>
</protein>
<dbReference type="EC" id="2.7.11.1" evidence="1"/>
<evidence type="ECO:0000256" key="5">
    <source>
        <dbReference type="ARBA" id="ARBA00022777"/>
    </source>
</evidence>
<evidence type="ECO:0000256" key="10">
    <source>
        <dbReference type="SAM" id="MobiDB-lite"/>
    </source>
</evidence>
<sequence length="1003" mass="110336">MRTALAPTSGPQSTESTLSTSPALHPTHLLAPKTTNTAEVDYDVFSGNKHINNYEILDELGRGEHGKVKLGRDLNTGQYIAMKIVPRYSKLRRLGRLGAPEEKVKKEVAILKKARHPNVVSLLEVIDDPTRHKVYIVLEFVENGEIKWRKRGTREILIVERRRMERVQRGIPETPETQEEDRKWVARMHRAREIAERRARSLGLRSVPAWSLEHGGESDAESEENEDENSNLSRESSYIAGELDDGLLEGSMYGAYAPISRARGMSIAESMISHLSSEVNWDQEDEETTYVPTLTLNEARSAFIDTLLGLEFLHFQGIIHRDIKPANLLVTADNHVKISDFGVSYLGRPIADEEYERIKEEDAAELDDPRELARTVGTPAFYAPELCYTDVNMFEGAADGTGPKITGALDIWALGVTLYGIVYGRLPFLMDGAMGIFDKIAEKQPIFPRWRLKPAVSNADSKPSSYTHIHKALDSEYRSDDALVYEEVPDSLVDLLRRLLIKDPAKRMTIEEAKAHEWVLQGIANPSSWVGDTDPRRYGEKKIEVNERDMSKAVVKANIIERTISTISKVGAKILGRGNRAPSVASAESNQSLPSGGNAVGKERKDALMALGRRTSLRGDEVIATALKASRASEHPLAQSLTTSPEAKKEGHSYFGMHSDTGVHRSISTGCTPLSEEMYTARPHGLDRTSSTAESIRTIRPSGYIETADARQHGIEMHGSPPPSGLTNLFSPTARRAVGLPGFEKKVPVVENPLENSGDNGYYSDATLGISTASAAGQVQTPELLRGEATSPANLTSIEDGTDPYYVTQESSEAAFAHAQEINDRRQRFEISQQDERLTFDRQHDLSDRECPPSPDDDLMFQRAFDAEDSHKTLQNLPSTSTIASSSADDFTTMSHTNSHPSIPSIASQVSSLSGDIGFPPPIIKSHSSGADMSPVPSFMRTSETITVHEKPTIILGKPLEEQALTESSHGDQSVDDGGSEDDSEDEGLSFGPVRSNLAIKSP</sequence>
<evidence type="ECO:0000313" key="13">
    <source>
        <dbReference type="Proteomes" id="UP000053317"/>
    </source>
</evidence>
<evidence type="ECO:0000256" key="9">
    <source>
        <dbReference type="PROSITE-ProRule" id="PRU10141"/>
    </source>
</evidence>
<proteinExistence type="predicted"/>
<dbReference type="PANTHER" id="PTHR43895">
    <property type="entry name" value="CALCIUM/CALMODULIN-DEPENDENT PROTEIN KINASE KINASE-RELATED"/>
    <property type="match status" value="1"/>
</dbReference>
<feature type="compositionally biased region" description="Acidic residues" evidence="10">
    <location>
        <begin position="218"/>
        <end position="229"/>
    </location>
</feature>
<keyword evidence="3" id="KW-0808">Transferase</keyword>
<keyword evidence="2" id="KW-0723">Serine/threonine-protein kinase</keyword>
<feature type="region of interest" description="Disordered" evidence="10">
    <location>
        <begin position="955"/>
        <end position="1003"/>
    </location>
</feature>
<organism evidence="12 13">
    <name type="scientific">Phaeomoniella chlamydospora</name>
    <name type="common">Phaeoacremonium chlamydosporum</name>
    <dbReference type="NCBI Taxonomy" id="158046"/>
    <lineage>
        <taxon>Eukaryota</taxon>
        <taxon>Fungi</taxon>
        <taxon>Dikarya</taxon>
        <taxon>Ascomycota</taxon>
        <taxon>Pezizomycotina</taxon>
        <taxon>Eurotiomycetes</taxon>
        <taxon>Chaetothyriomycetidae</taxon>
        <taxon>Phaeomoniellales</taxon>
        <taxon>Phaeomoniellaceae</taxon>
        <taxon>Phaeomoniella</taxon>
    </lineage>
</organism>
<feature type="binding site" evidence="9">
    <location>
        <position position="83"/>
    </location>
    <ligand>
        <name>ATP</name>
        <dbReference type="ChEBI" id="CHEBI:30616"/>
    </ligand>
</feature>
<keyword evidence="6 9" id="KW-0067">ATP-binding</keyword>
<evidence type="ECO:0000256" key="7">
    <source>
        <dbReference type="ARBA" id="ARBA00047899"/>
    </source>
</evidence>
<comment type="catalytic activity">
    <reaction evidence="7">
        <text>L-threonyl-[protein] + ATP = O-phospho-L-threonyl-[protein] + ADP + H(+)</text>
        <dbReference type="Rhea" id="RHEA:46608"/>
        <dbReference type="Rhea" id="RHEA-COMP:11060"/>
        <dbReference type="Rhea" id="RHEA-COMP:11605"/>
        <dbReference type="ChEBI" id="CHEBI:15378"/>
        <dbReference type="ChEBI" id="CHEBI:30013"/>
        <dbReference type="ChEBI" id="CHEBI:30616"/>
        <dbReference type="ChEBI" id="CHEBI:61977"/>
        <dbReference type="ChEBI" id="CHEBI:456216"/>
        <dbReference type="EC" id="2.7.11.1"/>
    </reaction>
</comment>
<dbReference type="Gene3D" id="3.30.200.20">
    <property type="entry name" value="Phosphorylase Kinase, domain 1"/>
    <property type="match status" value="1"/>
</dbReference>
<keyword evidence="5" id="KW-0418">Kinase</keyword>
<dbReference type="GO" id="GO:0001558">
    <property type="term" value="P:regulation of cell growth"/>
    <property type="evidence" value="ECO:0007669"/>
    <property type="project" value="UniProtKB-ARBA"/>
</dbReference>
<evidence type="ECO:0000259" key="11">
    <source>
        <dbReference type="PROSITE" id="PS50011"/>
    </source>
</evidence>
<evidence type="ECO:0000256" key="2">
    <source>
        <dbReference type="ARBA" id="ARBA00022527"/>
    </source>
</evidence>
<dbReference type="AlphaFoldDB" id="A0A0G2E4Z3"/>